<proteinExistence type="predicted"/>
<reference evidence="1 2" key="1">
    <citation type="journal article" date="2020" name="Cell">
        <title>Large-Scale Comparative Analyses of Tick Genomes Elucidate Their Genetic Diversity and Vector Capacities.</title>
        <authorList>
            <consortium name="Tick Genome and Microbiome Consortium (TIGMIC)"/>
            <person name="Jia N."/>
            <person name="Wang J."/>
            <person name="Shi W."/>
            <person name="Du L."/>
            <person name="Sun Y."/>
            <person name="Zhan W."/>
            <person name="Jiang J.F."/>
            <person name="Wang Q."/>
            <person name="Zhang B."/>
            <person name="Ji P."/>
            <person name="Bell-Sakyi L."/>
            <person name="Cui X.M."/>
            <person name="Yuan T.T."/>
            <person name="Jiang B.G."/>
            <person name="Yang W.F."/>
            <person name="Lam T.T."/>
            <person name="Chang Q.C."/>
            <person name="Ding S.J."/>
            <person name="Wang X.J."/>
            <person name="Zhu J.G."/>
            <person name="Ruan X.D."/>
            <person name="Zhao L."/>
            <person name="Wei J.T."/>
            <person name="Ye R.Z."/>
            <person name="Que T.C."/>
            <person name="Du C.H."/>
            <person name="Zhou Y.H."/>
            <person name="Cheng J.X."/>
            <person name="Dai P.F."/>
            <person name="Guo W.B."/>
            <person name="Han X.H."/>
            <person name="Huang E.J."/>
            <person name="Li L.F."/>
            <person name="Wei W."/>
            <person name="Gao Y.C."/>
            <person name="Liu J.Z."/>
            <person name="Shao H.Z."/>
            <person name="Wang X."/>
            <person name="Wang C.C."/>
            <person name="Yang T.C."/>
            <person name="Huo Q.B."/>
            <person name="Li W."/>
            <person name="Chen H.Y."/>
            <person name="Chen S.E."/>
            <person name="Zhou L.G."/>
            <person name="Ni X.B."/>
            <person name="Tian J.H."/>
            <person name="Sheng Y."/>
            <person name="Liu T."/>
            <person name="Pan Y.S."/>
            <person name="Xia L.Y."/>
            <person name="Li J."/>
            <person name="Zhao F."/>
            <person name="Cao W.C."/>
        </authorList>
    </citation>
    <scope>NUCLEOTIDE SEQUENCE [LARGE SCALE GENOMIC DNA]</scope>
    <source>
        <strain evidence="1">Iper-2018</strain>
    </source>
</reference>
<dbReference type="Proteomes" id="UP000805193">
    <property type="component" value="Unassembled WGS sequence"/>
</dbReference>
<comment type="caution">
    <text evidence="1">The sequence shown here is derived from an EMBL/GenBank/DDBJ whole genome shotgun (WGS) entry which is preliminary data.</text>
</comment>
<sequence length="1104" mass="121137">MEAIAKHDFNATADDELSFRKGQVLKVLNMEDDMNWYRAELDSKEGLIPSNYIEMKKHDWYYGRITRADAEKLLSNKHEGAFLIRVSESSPGDFSLSVRCGDGVQHFKVLRDTLGKFFLWVVKFASLNELVEYHRSASVSRSQDIKLRDMHPEECLVQAMYDFQPQETGELEFRRGDIINVHDRSDANWIDQAREGRRITAGSRTAAEMPSSSSLKNTINLGNSIIGVSILAMPYCFAKCGIVLSTLLLLISGVLTRLTCHLLLKAAVTARRRNYELLAFHTYGSTGKLVVEIGILGFLLGSCVAFFVVVGDLAPPLASDFFLVEASPRVRTTLLLLLGTCVGLPLGLLRNLDSLTSFSAMSLVFYALLVLKIFGEAFPVLWSMTWWDKVVLWRHENLLSVLPIFAMALSCQPQLFEIFDTLNEPSLMRMNKVVNGAVQMCSIVYIMMGFFGYVAFCGGGPIPGNILVRVGTSLASEAVKLGFVATLVVSFPLCLFPCRTSLHSLLFKRGSKFHDPAYDYIPDSQFRALTVLLVGTTLATAVLVPDIEVVLGLTGSTIGTLICIIMPGMIFTRVIAKSTNEHLLGKALSWAGLFIMVGCTVTTLHNMGTASSGLPAKYLPPSPAAIVVSKPALVVPVASPEPPKVTPKVKKPPPLELKPAPVVTAIVPKVPPEAQRRIEPPEPQEPQNDVVVKAVTPPVIKDPAVKEDRGLDPEALRKEDREIEDTKRKKAVADTQPPKEPEAKKQEQLLEKIAEEQKAQKKILEDLQRELKQEIAKHKDSDSEKANKTAPKPDSVDIQRPEVPSKQTEASAQNANLQQRVQKDSLGPQAVLAPVQQNAVQQPVRQEHPVQQNAVQEPVKQDVRPPVQPIVKQPPQQNAPHLNQQNVEQLKQQQALPAQQKDAHSVVEDIKPRGIDAARQPYNVFKPQEPVADKVILSNANQNLPKNRGDIEKPVAKKVPVADHAAEIPKVAEKLQQKLQKLNIPIQQLQAAQKPLQDGLPQAAVADDRPLAEKMSMDVKRDEPPISVPLIPAAAVGEAAAKLQPKGQSEAADGAVAPHAVVDQRKADVVADLSKSAANPQIVPEGLPSQVHAEAALAKNEIRK</sequence>
<gene>
    <name evidence="1" type="ORF">HPB47_010641</name>
</gene>
<evidence type="ECO:0000313" key="1">
    <source>
        <dbReference type="EMBL" id="KAG0412224.1"/>
    </source>
</evidence>
<keyword evidence="2" id="KW-1185">Reference proteome</keyword>
<organism evidence="1 2">
    <name type="scientific">Ixodes persulcatus</name>
    <name type="common">Taiga tick</name>
    <dbReference type="NCBI Taxonomy" id="34615"/>
    <lineage>
        <taxon>Eukaryota</taxon>
        <taxon>Metazoa</taxon>
        <taxon>Ecdysozoa</taxon>
        <taxon>Arthropoda</taxon>
        <taxon>Chelicerata</taxon>
        <taxon>Arachnida</taxon>
        <taxon>Acari</taxon>
        <taxon>Parasitiformes</taxon>
        <taxon>Ixodida</taxon>
        <taxon>Ixodoidea</taxon>
        <taxon>Ixodidae</taxon>
        <taxon>Ixodinae</taxon>
        <taxon>Ixodes</taxon>
    </lineage>
</organism>
<name>A0AC60NYJ0_IXOPE</name>
<dbReference type="EMBL" id="JABSTQ010011365">
    <property type="protein sequence ID" value="KAG0412224.1"/>
    <property type="molecule type" value="Genomic_DNA"/>
</dbReference>
<accession>A0AC60NYJ0</accession>
<protein>
    <submittedName>
        <fullName evidence="1">Uncharacterized protein</fullName>
    </submittedName>
</protein>
<evidence type="ECO:0000313" key="2">
    <source>
        <dbReference type="Proteomes" id="UP000805193"/>
    </source>
</evidence>